<dbReference type="EMBL" id="LC513943">
    <property type="protein sequence ID" value="BBQ04337.1"/>
    <property type="molecule type" value="Genomic_DNA"/>
</dbReference>
<protein>
    <submittedName>
        <fullName evidence="1">Uncharacterized protein</fullName>
    </submittedName>
</protein>
<dbReference type="Proteomes" id="UP000429954">
    <property type="component" value="Segment"/>
</dbReference>
<sequence>MPFMPCKHADCNETVQVPNKYCYKHTPKKAKDLTLNVDTSKVVREVLEDKGLLDLIEPKPKGKTKKTTK</sequence>
<keyword evidence="2" id="KW-1185">Reference proteome</keyword>
<accession>A0A5S9MLN1</accession>
<organism evidence="1 2">
    <name type="scientific">Enterococcus phage vB_EfaS-DELF1</name>
    <dbReference type="NCBI Taxonomy" id="2683673"/>
    <lineage>
        <taxon>Viruses</taxon>
        <taxon>Duplodnaviria</taxon>
        <taxon>Heunggongvirae</taxon>
        <taxon>Uroviricota</taxon>
        <taxon>Caudoviricetes</taxon>
        <taxon>Delfunavirus</taxon>
        <taxon>Delfunavirus delf1</taxon>
    </lineage>
</organism>
<reference evidence="1 2" key="1">
    <citation type="submission" date="2019-12" db="EMBL/GenBank/DDBJ databases">
        <title>Analysis of Enterococcus faecalis vB_EfaS-DELF1.</title>
        <authorList>
            <person name="Delfan A.S."/>
            <person name="Bouzari M."/>
            <person name="Wang R."/>
        </authorList>
    </citation>
    <scope>NUCLEOTIDE SEQUENCE [LARGE SCALE GENOMIC DNA]</scope>
</reference>
<evidence type="ECO:0000313" key="1">
    <source>
        <dbReference type="EMBL" id="BBQ04337.1"/>
    </source>
</evidence>
<evidence type="ECO:0000313" key="2">
    <source>
        <dbReference type="Proteomes" id="UP000429954"/>
    </source>
</evidence>
<name>A0A5S9MLN1_9CAUD</name>
<proteinExistence type="predicted"/>